<dbReference type="Gene3D" id="2.60.40.770">
    <property type="match status" value="1"/>
</dbReference>
<keyword evidence="1" id="KW-0863">Zinc-finger</keyword>
<dbReference type="PROSITE" id="PS50089">
    <property type="entry name" value="ZF_RING_2"/>
    <property type="match status" value="1"/>
</dbReference>
<organism evidence="5 6">
    <name type="scientific">Arabidopsis arenosa</name>
    <name type="common">Sand rock-cress</name>
    <name type="synonym">Cardaminopsis arenosa</name>
    <dbReference type="NCBI Taxonomy" id="38785"/>
    <lineage>
        <taxon>Eukaryota</taxon>
        <taxon>Viridiplantae</taxon>
        <taxon>Streptophyta</taxon>
        <taxon>Embryophyta</taxon>
        <taxon>Tracheophyta</taxon>
        <taxon>Spermatophyta</taxon>
        <taxon>Magnoliopsida</taxon>
        <taxon>eudicotyledons</taxon>
        <taxon>Gunneridae</taxon>
        <taxon>Pentapetalae</taxon>
        <taxon>rosids</taxon>
        <taxon>malvids</taxon>
        <taxon>Brassicales</taxon>
        <taxon>Brassicaceae</taxon>
        <taxon>Camelineae</taxon>
        <taxon>Arabidopsis</taxon>
    </lineage>
</organism>
<dbReference type="SMART" id="SM00737">
    <property type="entry name" value="ML"/>
    <property type="match status" value="1"/>
</dbReference>
<keyword evidence="1" id="KW-0479">Metal-binding</keyword>
<dbReference type="Proteomes" id="UP000682877">
    <property type="component" value="Chromosome 6"/>
</dbReference>
<dbReference type="SUPFAM" id="SSF81296">
    <property type="entry name" value="E set domains"/>
    <property type="match status" value="1"/>
</dbReference>
<proteinExistence type="predicted"/>
<keyword evidence="6" id="KW-1185">Reference proteome</keyword>
<dbReference type="CDD" id="cd16454">
    <property type="entry name" value="RING-H2_PA-TM-RING"/>
    <property type="match status" value="1"/>
</dbReference>
<protein>
    <recommendedName>
        <fullName evidence="4">RING-type domain-containing protein</fullName>
    </recommendedName>
</protein>
<feature type="domain" description="RING-type" evidence="4">
    <location>
        <begin position="129"/>
        <end position="171"/>
    </location>
</feature>
<dbReference type="EMBL" id="LR999456">
    <property type="protein sequence ID" value="CAE6088411.1"/>
    <property type="molecule type" value="Genomic_DNA"/>
</dbReference>
<dbReference type="InterPro" id="IPR003172">
    <property type="entry name" value="ML_dom"/>
</dbReference>
<keyword evidence="3" id="KW-0472">Membrane</keyword>
<dbReference type="InterPro" id="IPR014756">
    <property type="entry name" value="Ig_E-set"/>
</dbReference>
<dbReference type="CDD" id="cd00917">
    <property type="entry name" value="PG-PI_TP"/>
    <property type="match status" value="1"/>
</dbReference>
<keyword evidence="3" id="KW-0812">Transmembrane</keyword>
<evidence type="ECO:0000259" key="4">
    <source>
        <dbReference type="PROSITE" id="PS50089"/>
    </source>
</evidence>
<dbReference type="InterPro" id="IPR045899">
    <property type="entry name" value="ATL71-like"/>
</dbReference>
<reference evidence="5" key="1">
    <citation type="submission" date="2021-01" db="EMBL/GenBank/DDBJ databases">
        <authorList>
            <person name="Bezrukov I."/>
        </authorList>
    </citation>
    <scope>NUCLEOTIDE SEQUENCE</scope>
</reference>
<feature type="transmembrane region" description="Helical" evidence="3">
    <location>
        <begin position="23"/>
        <end position="47"/>
    </location>
</feature>
<dbReference type="Pfam" id="PF13639">
    <property type="entry name" value="zf-RING_2"/>
    <property type="match status" value="1"/>
</dbReference>
<dbReference type="InterPro" id="IPR033917">
    <property type="entry name" value="ML_PG-PI_TP"/>
</dbReference>
<dbReference type="FunFam" id="2.60.40.770:FF:000002">
    <property type="entry name" value="putative phosphatidylglycerol/phosphatidylinositol transfer protein DDB_G0282179"/>
    <property type="match status" value="1"/>
</dbReference>
<dbReference type="PANTHER" id="PTHR46719">
    <property type="entry name" value="TRANSCRIPTION FACTOR C2H2 FAMILY-RELATED"/>
    <property type="match status" value="1"/>
</dbReference>
<evidence type="ECO:0000313" key="6">
    <source>
        <dbReference type="Proteomes" id="UP000682877"/>
    </source>
</evidence>
<dbReference type="InterPro" id="IPR001841">
    <property type="entry name" value="Znf_RING"/>
</dbReference>
<feature type="region of interest" description="Disordered" evidence="2">
    <location>
        <begin position="53"/>
        <end position="78"/>
    </location>
</feature>
<dbReference type="AlphaFoldDB" id="A0A8S2AIL3"/>
<dbReference type="SUPFAM" id="SSF57850">
    <property type="entry name" value="RING/U-box"/>
    <property type="match status" value="1"/>
</dbReference>
<evidence type="ECO:0000256" key="1">
    <source>
        <dbReference type="PROSITE-ProRule" id="PRU00175"/>
    </source>
</evidence>
<dbReference type="GO" id="GO:0032366">
    <property type="term" value="P:intracellular sterol transport"/>
    <property type="evidence" value="ECO:0007669"/>
    <property type="project" value="InterPro"/>
</dbReference>
<feature type="transmembrane region" description="Helical" evidence="3">
    <location>
        <begin position="196"/>
        <end position="217"/>
    </location>
</feature>
<keyword evidence="1" id="KW-0862">Zinc</keyword>
<dbReference type="PANTHER" id="PTHR46719:SF7">
    <property type="entry name" value="RING-H2 FINGER PROTEIN ATL71-RELATED"/>
    <property type="match status" value="1"/>
</dbReference>
<dbReference type="GO" id="GO:0008270">
    <property type="term" value="F:zinc ion binding"/>
    <property type="evidence" value="ECO:0007669"/>
    <property type="project" value="UniProtKB-KW"/>
</dbReference>
<evidence type="ECO:0000313" key="5">
    <source>
        <dbReference type="EMBL" id="CAE6088411.1"/>
    </source>
</evidence>
<dbReference type="Gene3D" id="3.30.40.10">
    <property type="entry name" value="Zinc/RING finger domain, C3HC4 (zinc finger)"/>
    <property type="match status" value="1"/>
</dbReference>
<dbReference type="Pfam" id="PF02221">
    <property type="entry name" value="E1_DerP2_DerF2"/>
    <property type="match status" value="1"/>
</dbReference>
<dbReference type="SMART" id="SM00184">
    <property type="entry name" value="RING"/>
    <property type="match status" value="1"/>
</dbReference>
<evidence type="ECO:0000256" key="3">
    <source>
        <dbReference type="SAM" id="Phobius"/>
    </source>
</evidence>
<dbReference type="InterPro" id="IPR013083">
    <property type="entry name" value="Znf_RING/FYVE/PHD"/>
</dbReference>
<sequence>MNATVVPPYSGHWLTNTDRMGGLAYGIGVSIGILMLITTITLTSYYCTRSHISASPTTTPRTRRRQRETNGTLQPGQEQFDFDGDENDTVVVEVMGLNEEVIKSFPKLPYEEARVSYSLQKESSTTSCCSICLADYKKMDMIRVLPDCNHLFHDTCVDPWLRLHPTCPVCRTSPLPSPAMTPVADLPRDSSIMSRFFAILPLAISLILLVLPIVQAIDVHYCEENVEYEIKVKEVDISPNPIAPGEPATFSISANTGREISFGKLVIEVSYFGWHVHSETHDLCTETTCPIQTGDFLVAHSQVLPGYTPPGTYSLKMKMLDAQKKELTCIKFAFDIGLRPSVADT</sequence>
<gene>
    <name evidence="5" type="ORF">AARE701A_LOCUS14634</name>
</gene>
<evidence type="ECO:0000256" key="2">
    <source>
        <dbReference type="SAM" id="MobiDB-lite"/>
    </source>
</evidence>
<accession>A0A8S2AIL3</accession>
<name>A0A8S2AIL3_ARAAE</name>
<keyword evidence="3" id="KW-1133">Transmembrane helix</keyword>